<sequence length="196" mass="21353">MTERSPEREAAIRALLPLAARQGWNWGSLRAALAAIGEAPAVAESLFPRGPVGAVEAWIDLINRDMTEAAAEEGVPGLRVPDRIRRVVELRLLAVAPHKAALRRALSLLSLPWNLPAALRTSASTANAMWYAAGDTSADFSWYTRRATLAGIYGATLAFWMRNDDPEIGEAMAFLDRRLAELARIGKRRRPGVQAG</sequence>
<gene>
    <name evidence="8" type="ORF">H7965_12350</name>
</gene>
<feature type="domain" description="COQ9 C-terminal" evidence="7">
    <location>
        <begin position="116"/>
        <end position="185"/>
    </location>
</feature>
<dbReference type="EMBL" id="JACOMF010000012">
    <property type="protein sequence ID" value="MBC4016115.1"/>
    <property type="molecule type" value="Genomic_DNA"/>
</dbReference>
<evidence type="ECO:0000313" key="9">
    <source>
        <dbReference type="Proteomes" id="UP000600101"/>
    </source>
</evidence>
<evidence type="ECO:0000256" key="5">
    <source>
        <dbReference type="ARBA" id="ARBA00023121"/>
    </source>
</evidence>
<dbReference type="PANTHER" id="PTHR21427">
    <property type="entry name" value="UBIQUINONE BIOSYNTHESIS PROTEIN COQ9, MITOCHONDRIAL"/>
    <property type="match status" value="1"/>
</dbReference>
<evidence type="ECO:0000259" key="7">
    <source>
        <dbReference type="Pfam" id="PF08511"/>
    </source>
</evidence>
<comment type="function">
    <text evidence="6">Membrane-associated protein that warps the membrane surface to access and bind aromatic isoprenes with high specificity, including ubiquinone (CoQ) isoprene intermediates and presents them directly to COQ7, therefore facilitating the COQ7-mediated hydroxylase step. Participates in the biosynthesis of coenzyme Q, also named ubiquinone, an essential lipid-soluble electron transporter for aerobic cellular respiration.</text>
</comment>
<reference evidence="8" key="1">
    <citation type="submission" date="2020-08" db="EMBL/GenBank/DDBJ databases">
        <authorList>
            <person name="Hu Y."/>
            <person name="Nguyen S.V."/>
            <person name="Li F."/>
            <person name="Fanning S."/>
        </authorList>
    </citation>
    <scope>NUCLEOTIDE SEQUENCE</scope>
    <source>
        <strain evidence="8">SYSU D8009</strain>
    </source>
</reference>
<name>A0A9X0QY85_9PROT</name>
<dbReference type="NCBIfam" id="TIGR02396">
    <property type="entry name" value="diverge_rpsU"/>
    <property type="match status" value="1"/>
</dbReference>
<dbReference type="InterPro" id="IPR012762">
    <property type="entry name" value="Ubiq_biosynth_COQ9"/>
</dbReference>
<comment type="similarity">
    <text evidence="2">Belongs to the COQ9 family.</text>
</comment>
<keyword evidence="4" id="KW-0809">Transit peptide</keyword>
<dbReference type="Gene3D" id="1.10.357.10">
    <property type="entry name" value="Tetracycline Repressor, domain 2"/>
    <property type="match status" value="1"/>
</dbReference>
<evidence type="ECO:0000256" key="3">
    <source>
        <dbReference type="ARBA" id="ARBA00022688"/>
    </source>
</evidence>
<accession>A0A9X0QY85</accession>
<comment type="pathway">
    <text evidence="1">Cofactor biosynthesis; ubiquinone biosynthesis.</text>
</comment>
<evidence type="ECO:0000256" key="2">
    <source>
        <dbReference type="ARBA" id="ARBA00010766"/>
    </source>
</evidence>
<dbReference type="AlphaFoldDB" id="A0A9X0QY85"/>
<dbReference type="GO" id="GO:0008289">
    <property type="term" value="F:lipid binding"/>
    <property type="evidence" value="ECO:0007669"/>
    <property type="project" value="UniProtKB-KW"/>
</dbReference>
<dbReference type="PANTHER" id="PTHR21427:SF19">
    <property type="entry name" value="UBIQUINONE BIOSYNTHESIS PROTEIN COQ9, MITOCHONDRIAL"/>
    <property type="match status" value="1"/>
</dbReference>
<organism evidence="8 9">
    <name type="scientific">Siccirubricoccus deserti</name>
    <dbReference type="NCBI Taxonomy" id="2013562"/>
    <lineage>
        <taxon>Bacteria</taxon>
        <taxon>Pseudomonadati</taxon>
        <taxon>Pseudomonadota</taxon>
        <taxon>Alphaproteobacteria</taxon>
        <taxon>Acetobacterales</taxon>
        <taxon>Roseomonadaceae</taxon>
        <taxon>Siccirubricoccus</taxon>
    </lineage>
</organism>
<dbReference type="RefSeq" id="WP_186770884.1">
    <property type="nucleotide sequence ID" value="NZ_JACOMF010000012.1"/>
</dbReference>
<keyword evidence="3" id="KW-0831">Ubiquinone biosynthesis</keyword>
<keyword evidence="5" id="KW-0446">Lipid-binding</keyword>
<evidence type="ECO:0000313" key="8">
    <source>
        <dbReference type="EMBL" id="MBC4016115.1"/>
    </source>
</evidence>
<evidence type="ECO:0000256" key="4">
    <source>
        <dbReference type="ARBA" id="ARBA00022946"/>
    </source>
</evidence>
<proteinExistence type="inferred from homology"/>
<protein>
    <submittedName>
        <fullName evidence="8">COQ9 family protein</fullName>
    </submittedName>
</protein>
<comment type="caution">
    <text evidence="8">The sequence shown here is derived from an EMBL/GenBank/DDBJ whole genome shotgun (WGS) entry which is preliminary data.</text>
</comment>
<evidence type="ECO:0000256" key="1">
    <source>
        <dbReference type="ARBA" id="ARBA00004749"/>
    </source>
</evidence>
<dbReference type="Pfam" id="PF08511">
    <property type="entry name" value="COQ9"/>
    <property type="match status" value="1"/>
</dbReference>
<dbReference type="Proteomes" id="UP000600101">
    <property type="component" value="Unassembled WGS sequence"/>
</dbReference>
<evidence type="ECO:0000256" key="6">
    <source>
        <dbReference type="ARBA" id="ARBA00058104"/>
    </source>
</evidence>
<dbReference type="InterPro" id="IPR013718">
    <property type="entry name" value="COQ9_C"/>
</dbReference>
<keyword evidence="9" id="KW-1185">Reference proteome</keyword>
<dbReference type="GO" id="GO:0006744">
    <property type="term" value="P:ubiquinone biosynthetic process"/>
    <property type="evidence" value="ECO:0007669"/>
    <property type="project" value="UniProtKB-KW"/>
</dbReference>